<accession>A0ABS2NJB7</accession>
<comment type="caution">
    <text evidence="1">The sequence shown here is derived from an EMBL/GenBank/DDBJ whole genome shotgun (WGS) entry which is preliminary data.</text>
</comment>
<dbReference type="Proteomes" id="UP001646157">
    <property type="component" value="Unassembled WGS sequence"/>
</dbReference>
<evidence type="ECO:0000313" key="2">
    <source>
        <dbReference type="Proteomes" id="UP001646157"/>
    </source>
</evidence>
<organism evidence="1 2">
    <name type="scientific">Rossellomorea pakistanensis</name>
    <dbReference type="NCBI Taxonomy" id="992288"/>
    <lineage>
        <taxon>Bacteria</taxon>
        <taxon>Bacillati</taxon>
        <taxon>Bacillota</taxon>
        <taxon>Bacilli</taxon>
        <taxon>Bacillales</taxon>
        <taxon>Bacillaceae</taxon>
        <taxon>Rossellomorea</taxon>
    </lineage>
</organism>
<gene>
    <name evidence="1" type="ORF">JOC86_004503</name>
</gene>
<sequence>MFTAYTDASIQGDRTFLGFTIEFEDSSTVRRRIVMDRRKPHTAEALAIYELSSFLLHYKLCDGVIFIDCKEAKNWIKRRKGKGIPKSLYRSLRAINVGFQIIPRIYNIAHIICNKGSYIPSNSVSSINRNYYKRIENYPNYRVSLSVYLNYRGGTNKRKTIHKYQKSLNEKIWLGELVREKGDARVFAYYDLRIMVNREGIVKVWAVNYVNLNNHQIVMEQKNRLEQLLKGVEK</sequence>
<evidence type="ECO:0008006" key="3">
    <source>
        <dbReference type="Google" id="ProtNLM"/>
    </source>
</evidence>
<name>A0ABS2NJB7_9BACI</name>
<keyword evidence="2" id="KW-1185">Reference proteome</keyword>
<protein>
    <recommendedName>
        <fullName evidence="3">RNase H type-1 domain-containing protein</fullName>
    </recommendedName>
</protein>
<reference evidence="1 2" key="1">
    <citation type="submission" date="2021-01" db="EMBL/GenBank/DDBJ databases">
        <title>Genomic Encyclopedia of Type Strains, Phase IV (KMG-IV): sequencing the most valuable type-strain genomes for metagenomic binning, comparative biology and taxonomic classification.</title>
        <authorList>
            <person name="Goeker M."/>
        </authorList>
    </citation>
    <scope>NUCLEOTIDE SEQUENCE [LARGE SCALE GENOMIC DNA]</scope>
    <source>
        <strain evidence="1 2">DSM 24834</strain>
    </source>
</reference>
<proteinExistence type="predicted"/>
<dbReference type="EMBL" id="JAFBDZ010000006">
    <property type="protein sequence ID" value="MBM7587928.1"/>
    <property type="molecule type" value="Genomic_DNA"/>
</dbReference>
<dbReference type="RefSeq" id="WP_205175151.1">
    <property type="nucleotide sequence ID" value="NZ_JAFBDZ010000006.1"/>
</dbReference>
<evidence type="ECO:0000313" key="1">
    <source>
        <dbReference type="EMBL" id="MBM7587928.1"/>
    </source>
</evidence>